<dbReference type="InterPro" id="IPR003661">
    <property type="entry name" value="HisK_dim/P_dom"/>
</dbReference>
<feature type="domain" description="Histidine kinase" evidence="8">
    <location>
        <begin position="69"/>
        <end position="281"/>
    </location>
</feature>
<dbReference type="Pfam" id="PF02518">
    <property type="entry name" value="HATPase_c"/>
    <property type="match status" value="1"/>
</dbReference>
<dbReference type="InterPro" id="IPR005467">
    <property type="entry name" value="His_kinase_dom"/>
</dbReference>
<dbReference type="PANTHER" id="PTHR45453:SF1">
    <property type="entry name" value="PHOSPHATE REGULON SENSOR PROTEIN PHOR"/>
    <property type="match status" value="1"/>
</dbReference>
<evidence type="ECO:0000256" key="5">
    <source>
        <dbReference type="ARBA" id="ARBA00022679"/>
    </source>
</evidence>
<keyword evidence="10" id="KW-1185">Reference proteome</keyword>
<dbReference type="RefSeq" id="WP_082891758.1">
    <property type="nucleotide sequence ID" value="NZ_JAJCIQ010000006.1"/>
</dbReference>
<evidence type="ECO:0000313" key="9">
    <source>
        <dbReference type="EMBL" id="MCB7387581.1"/>
    </source>
</evidence>
<proteinExistence type="predicted"/>
<keyword evidence="7" id="KW-0902">Two-component regulatory system</keyword>
<comment type="catalytic activity">
    <reaction evidence="1">
        <text>ATP + protein L-histidine = ADP + protein N-phospho-L-histidine.</text>
        <dbReference type="EC" id="2.7.13.3"/>
    </reaction>
</comment>
<dbReference type="PANTHER" id="PTHR45453">
    <property type="entry name" value="PHOSPHATE REGULON SENSOR PROTEIN PHOR"/>
    <property type="match status" value="1"/>
</dbReference>
<dbReference type="PRINTS" id="PR00344">
    <property type="entry name" value="BCTRLSENSOR"/>
</dbReference>
<organism evidence="9 10">
    <name type="scientific">Bariatricus massiliensis</name>
    <dbReference type="NCBI Taxonomy" id="1745713"/>
    <lineage>
        <taxon>Bacteria</taxon>
        <taxon>Bacillati</taxon>
        <taxon>Bacillota</taxon>
        <taxon>Clostridia</taxon>
        <taxon>Lachnospirales</taxon>
        <taxon>Lachnospiraceae</taxon>
        <taxon>Bariatricus</taxon>
    </lineage>
</organism>
<dbReference type="CDD" id="cd00075">
    <property type="entry name" value="HATPase"/>
    <property type="match status" value="1"/>
</dbReference>
<dbReference type="Gene3D" id="1.10.287.130">
    <property type="match status" value="1"/>
</dbReference>
<comment type="caution">
    <text evidence="9">The sequence shown here is derived from an EMBL/GenBank/DDBJ whole genome shotgun (WGS) entry which is preliminary data.</text>
</comment>
<evidence type="ECO:0000256" key="2">
    <source>
        <dbReference type="ARBA" id="ARBA00004370"/>
    </source>
</evidence>
<dbReference type="EC" id="2.7.13.3" evidence="3"/>
<name>A0ABS8DGP9_9FIRM</name>
<dbReference type="SUPFAM" id="SSF47384">
    <property type="entry name" value="Homodimeric domain of signal transducing histidine kinase"/>
    <property type="match status" value="1"/>
</dbReference>
<sequence>MFQEKKEMEALSRNLERLIGGEYLGMAEVSRDTLPSKIQHQIIRLSDKIRGNEERIGREKDEIKKLIAEIAHQLRNPLANMEVYLEMLAEEEASEEERQFCIEAIAASEGRIRFLTEAFIRMARLESRIIQIKKESLYLRDTLLNSILQAKTLSEEKGIQIRLEAAEIKVPHDANWLGEAVYNLLDNSMKYSEKDSYIDVRAVQNEMFVQVVVRDYGIGIMEGEENLIFQRFYRGKRVTVQEGFGLGLYLSREIVLQHGGFVKARRMSPGLEIAVYLPVGERRR</sequence>
<dbReference type="Gene3D" id="3.30.565.10">
    <property type="entry name" value="Histidine kinase-like ATPase, C-terminal domain"/>
    <property type="match status" value="1"/>
</dbReference>
<keyword evidence="6 9" id="KW-0418">Kinase</keyword>
<dbReference type="InterPro" id="IPR050351">
    <property type="entry name" value="BphY/WalK/GraS-like"/>
</dbReference>
<accession>A0ABS8DGP9</accession>
<keyword evidence="4" id="KW-0597">Phosphoprotein</keyword>
<evidence type="ECO:0000256" key="3">
    <source>
        <dbReference type="ARBA" id="ARBA00012438"/>
    </source>
</evidence>
<dbReference type="EMBL" id="JAJCIS010000005">
    <property type="protein sequence ID" value="MCB7387581.1"/>
    <property type="molecule type" value="Genomic_DNA"/>
</dbReference>
<gene>
    <name evidence="9" type="ORF">LIZ65_09785</name>
</gene>
<evidence type="ECO:0000256" key="7">
    <source>
        <dbReference type="ARBA" id="ARBA00023012"/>
    </source>
</evidence>
<dbReference type="Pfam" id="PF00512">
    <property type="entry name" value="HisKA"/>
    <property type="match status" value="1"/>
</dbReference>
<protein>
    <recommendedName>
        <fullName evidence="3">histidine kinase</fullName>
        <ecNumber evidence="3">2.7.13.3</ecNumber>
    </recommendedName>
</protein>
<evidence type="ECO:0000256" key="4">
    <source>
        <dbReference type="ARBA" id="ARBA00022553"/>
    </source>
</evidence>
<reference evidence="9 10" key="1">
    <citation type="submission" date="2021-10" db="EMBL/GenBank/DDBJ databases">
        <title>Collection of gut derived symbiotic bacterial strains cultured from healthy donors.</title>
        <authorList>
            <person name="Lin H."/>
            <person name="Littmann E."/>
            <person name="Kohout C."/>
            <person name="Pamer E.G."/>
        </authorList>
    </citation>
    <scope>NUCLEOTIDE SEQUENCE [LARGE SCALE GENOMIC DNA]</scope>
    <source>
        <strain evidence="9 10">DFI.1.165</strain>
    </source>
</reference>
<dbReference type="SUPFAM" id="SSF55874">
    <property type="entry name" value="ATPase domain of HSP90 chaperone/DNA topoisomerase II/histidine kinase"/>
    <property type="match status" value="1"/>
</dbReference>
<evidence type="ECO:0000256" key="1">
    <source>
        <dbReference type="ARBA" id="ARBA00000085"/>
    </source>
</evidence>
<dbReference type="SMART" id="SM00388">
    <property type="entry name" value="HisKA"/>
    <property type="match status" value="1"/>
</dbReference>
<keyword evidence="5" id="KW-0808">Transferase</keyword>
<evidence type="ECO:0000259" key="8">
    <source>
        <dbReference type="PROSITE" id="PS50109"/>
    </source>
</evidence>
<dbReference type="InterPro" id="IPR036097">
    <property type="entry name" value="HisK_dim/P_sf"/>
</dbReference>
<dbReference type="InterPro" id="IPR003594">
    <property type="entry name" value="HATPase_dom"/>
</dbReference>
<evidence type="ECO:0000313" key="10">
    <source>
        <dbReference type="Proteomes" id="UP001299546"/>
    </source>
</evidence>
<dbReference type="PROSITE" id="PS50109">
    <property type="entry name" value="HIS_KIN"/>
    <property type="match status" value="1"/>
</dbReference>
<dbReference type="Proteomes" id="UP001299546">
    <property type="component" value="Unassembled WGS sequence"/>
</dbReference>
<comment type="subcellular location">
    <subcellularLocation>
        <location evidence="2">Membrane</location>
    </subcellularLocation>
</comment>
<dbReference type="CDD" id="cd00082">
    <property type="entry name" value="HisKA"/>
    <property type="match status" value="1"/>
</dbReference>
<dbReference type="SMART" id="SM00387">
    <property type="entry name" value="HATPase_c"/>
    <property type="match status" value="1"/>
</dbReference>
<dbReference type="InterPro" id="IPR036890">
    <property type="entry name" value="HATPase_C_sf"/>
</dbReference>
<dbReference type="InterPro" id="IPR004358">
    <property type="entry name" value="Sig_transdc_His_kin-like_C"/>
</dbReference>
<evidence type="ECO:0000256" key="6">
    <source>
        <dbReference type="ARBA" id="ARBA00022777"/>
    </source>
</evidence>
<dbReference type="GO" id="GO:0016301">
    <property type="term" value="F:kinase activity"/>
    <property type="evidence" value="ECO:0007669"/>
    <property type="project" value="UniProtKB-KW"/>
</dbReference>